<feature type="compositionally biased region" description="Basic and acidic residues" evidence="4">
    <location>
        <begin position="75"/>
        <end position="87"/>
    </location>
</feature>
<dbReference type="GO" id="GO:0031048">
    <property type="term" value="P:regulatory ncRNA-mediated heterochromatin formation"/>
    <property type="evidence" value="ECO:0007669"/>
    <property type="project" value="TreeGrafter"/>
</dbReference>
<dbReference type="GO" id="GO:0071013">
    <property type="term" value="C:catalytic step 2 spliceosome"/>
    <property type="evidence" value="ECO:0007669"/>
    <property type="project" value="TreeGrafter"/>
</dbReference>
<dbReference type="GO" id="GO:0006396">
    <property type="term" value="P:RNA processing"/>
    <property type="evidence" value="ECO:0007669"/>
    <property type="project" value="InterPro"/>
</dbReference>
<feature type="compositionally biased region" description="Basic and acidic residues" evidence="4">
    <location>
        <begin position="96"/>
        <end position="106"/>
    </location>
</feature>
<feature type="compositionally biased region" description="Basic residues" evidence="4">
    <location>
        <begin position="107"/>
        <end position="116"/>
    </location>
</feature>
<dbReference type="PANTHER" id="PTHR13471">
    <property type="entry name" value="TETRATRICOPEPTIDE-LIKE HELICAL"/>
    <property type="match status" value="1"/>
</dbReference>
<dbReference type="InterPro" id="IPR003107">
    <property type="entry name" value="HAT"/>
</dbReference>
<evidence type="ECO:0000313" key="5">
    <source>
        <dbReference type="EMBL" id="KAH9316484.1"/>
    </source>
</evidence>
<dbReference type="AlphaFoldDB" id="A0AA38G8Q7"/>
<dbReference type="InterPro" id="IPR013633">
    <property type="entry name" value="NRDE-2"/>
</dbReference>
<dbReference type="SMART" id="SM00386">
    <property type="entry name" value="HAT"/>
    <property type="match status" value="6"/>
</dbReference>
<feature type="compositionally biased region" description="Low complexity" evidence="4">
    <location>
        <begin position="56"/>
        <end position="74"/>
    </location>
</feature>
<keyword evidence="3" id="KW-0539">Nucleus</keyword>
<evidence type="ECO:0008006" key="7">
    <source>
        <dbReference type="Google" id="ProtNLM"/>
    </source>
</evidence>
<dbReference type="OMA" id="MRDKELH"/>
<accession>A0AA38G8Q7</accession>
<feature type="region of interest" description="Disordered" evidence="4">
    <location>
        <begin position="55"/>
        <end position="129"/>
    </location>
</feature>
<organism evidence="5 6">
    <name type="scientific">Taxus chinensis</name>
    <name type="common">Chinese yew</name>
    <name type="synonym">Taxus wallichiana var. chinensis</name>
    <dbReference type="NCBI Taxonomy" id="29808"/>
    <lineage>
        <taxon>Eukaryota</taxon>
        <taxon>Viridiplantae</taxon>
        <taxon>Streptophyta</taxon>
        <taxon>Embryophyta</taxon>
        <taxon>Tracheophyta</taxon>
        <taxon>Spermatophyta</taxon>
        <taxon>Pinopsida</taxon>
        <taxon>Pinidae</taxon>
        <taxon>Conifers II</taxon>
        <taxon>Cupressales</taxon>
        <taxon>Taxaceae</taxon>
        <taxon>Taxus</taxon>
    </lineage>
</organism>
<dbReference type="Gene3D" id="1.25.40.10">
    <property type="entry name" value="Tetratricopeptide repeat domain"/>
    <property type="match status" value="2"/>
</dbReference>
<dbReference type="EMBL" id="JAHRHJ020000005">
    <property type="protein sequence ID" value="KAH9316484.1"/>
    <property type="molecule type" value="Genomic_DNA"/>
</dbReference>
<feature type="compositionally biased region" description="Low complexity" evidence="4">
    <location>
        <begin position="19"/>
        <end position="28"/>
    </location>
</feature>
<evidence type="ECO:0000256" key="1">
    <source>
        <dbReference type="ARBA" id="ARBA00004123"/>
    </source>
</evidence>
<sequence>MEEGSTDGIPQSSLFPLESNNTQQSNNNRTINNFSSWLSNTSFNVNLLPPTTCKTLSSEENSSLNLEDNNVLNLEETRAPDLEEEKPSYPILGSPRLEDNEIENRESKKRRKRRKLEKTSEKKDKERSTKVKFWTGSENKLGKDYYFDTRGDPDNLAFGSLYRIDIARYRPYHLTQELVMPDNSFSYKGNKRITVLDPEGDSISLDDKAKVGRYWSAKSVSFERRKDLKRLHVIPSQNPALFRLEDFVSLQQETLSDQKNDLESADIIESGENWNDIVIRRTREFNQMTRDRPHDENMWIAFANFQDEIASGQRKRSVQLQAMEKKISVLEKALELNPDSEELMLVFLDNCKKRDNISILTQKWENALMKHSGSYKLWRGFLRFCQGEFSSFTVSYLRKMYGHAVQALSAARNQLYKKVCEIPESKSAWKELVESERALVDIFVSLCKFEWQTGHRELAIGLFQAEIEYGLFPPLLHLTEPNKKKLFEFFWSSDGARFGEDGALGWAVWLEREDEQRKTENLLNADLLETEAGGWTGWSELPSKVSKEATGEDDAFEEVSFTGDDNEDLDAEDLKKEDDIESLLGKLGLNLDPGKDVEVNDPYIWKRWSEEEAKRDREQWMPIHAKAGNAINKDGGENEDDEQILRIVLFEDIRDYLFDLHCDEARFSLIVQLIDFCDGPINQWSCSNSPSWREKIANLDSITGSLLEEVQIVEHALAQKQISSTDIDLQRFFGSVDSFLKTKDSAKFLRNVLLLGSKAFPQNCHLKEALLISEGYVTAETDSSSSRVTGSRVLAKKLLKNNRQDLLLCGVYASIEAAAGNIDLARKIFDMALFSLDDLPSDSRLNAPILYLLYAEAEIVHQSSVEANSPNSSQQRAIHILSCLGSCGKYSVFSSGHHVSSTQLLKARRGFGEQLWHLRSIWARGEIKEQSTALVVSAALFEELITGWEAAARVYKDAFSMALPDRRQRNLELELLYVRYIQMLQKYKVLVRPSQLWDINLQGLNQYPWNSKMYVSLTEISTQSAFTSKLRRLFDDYCQKDPSIVLWMFSLTFELGRQGSGPRIHKLFERALTDSDTQRSVLLWRCYLAYELHVACNAETARRIFFRAIHACPWSKLLWLDGFQKLSNYLTAKELSDLQEVMRDKELRLRTDIYEILLEDETKF</sequence>
<evidence type="ECO:0000256" key="2">
    <source>
        <dbReference type="ARBA" id="ARBA00009265"/>
    </source>
</evidence>
<name>A0AA38G8Q7_TAXCH</name>
<feature type="compositionally biased region" description="Basic and acidic residues" evidence="4">
    <location>
        <begin position="117"/>
        <end position="129"/>
    </location>
</feature>
<evidence type="ECO:0000313" key="6">
    <source>
        <dbReference type="Proteomes" id="UP000824469"/>
    </source>
</evidence>
<protein>
    <recommendedName>
        <fullName evidence="7">Protein NRDE2 homolog</fullName>
    </recommendedName>
</protein>
<comment type="caution">
    <text evidence="5">The sequence shown here is derived from an EMBL/GenBank/DDBJ whole genome shotgun (WGS) entry which is preliminary data.</text>
</comment>
<evidence type="ECO:0000256" key="3">
    <source>
        <dbReference type="ARBA" id="ARBA00023242"/>
    </source>
</evidence>
<dbReference type="InterPro" id="IPR011990">
    <property type="entry name" value="TPR-like_helical_dom_sf"/>
</dbReference>
<dbReference type="PANTHER" id="PTHR13471:SF0">
    <property type="entry name" value="NUCLEAR EXOSOME REGULATOR NRDE2"/>
    <property type="match status" value="1"/>
</dbReference>
<dbReference type="Pfam" id="PF08424">
    <property type="entry name" value="NRDE-2"/>
    <property type="match status" value="1"/>
</dbReference>
<dbReference type="Proteomes" id="UP000824469">
    <property type="component" value="Unassembled WGS sequence"/>
</dbReference>
<comment type="subcellular location">
    <subcellularLocation>
        <location evidence="1">Nucleus</location>
    </subcellularLocation>
</comment>
<evidence type="ECO:0000256" key="4">
    <source>
        <dbReference type="SAM" id="MobiDB-lite"/>
    </source>
</evidence>
<dbReference type="SUPFAM" id="SSF48452">
    <property type="entry name" value="TPR-like"/>
    <property type="match status" value="2"/>
</dbReference>
<gene>
    <name evidence="5" type="ORF">KI387_025111</name>
</gene>
<reference evidence="5 6" key="1">
    <citation type="journal article" date="2021" name="Nat. Plants">
        <title>The Taxus genome provides insights into paclitaxel biosynthesis.</title>
        <authorList>
            <person name="Xiong X."/>
            <person name="Gou J."/>
            <person name="Liao Q."/>
            <person name="Li Y."/>
            <person name="Zhou Q."/>
            <person name="Bi G."/>
            <person name="Li C."/>
            <person name="Du R."/>
            <person name="Wang X."/>
            <person name="Sun T."/>
            <person name="Guo L."/>
            <person name="Liang H."/>
            <person name="Lu P."/>
            <person name="Wu Y."/>
            <person name="Zhang Z."/>
            <person name="Ro D.K."/>
            <person name="Shang Y."/>
            <person name="Huang S."/>
            <person name="Yan J."/>
        </authorList>
    </citation>
    <scope>NUCLEOTIDE SEQUENCE [LARGE SCALE GENOMIC DNA]</scope>
    <source>
        <strain evidence="5">Ta-2019</strain>
    </source>
</reference>
<keyword evidence="6" id="KW-1185">Reference proteome</keyword>
<dbReference type="GO" id="GO:1902369">
    <property type="term" value="P:negative regulation of RNA catabolic process"/>
    <property type="evidence" value="ECO:0007669"/>
    <property type="project" value="TreeGrafter"/>
</dbReference>
<feature type="region of interest" description="Disordered" evidence="4">
    <location>
        <begin position="1"/>
        <end position="28"/>
    </location>
</feature>
<proteinExistence type="inferred from homology"/>
<comment type="similarity">
    <text evidence="2">Belongs to the NRDE2 family.</text>
</comment>